<evidence type="ECO:0000256" key="6">
    <source>
        <dbReference type="ARBA" id="ARBA00023004"/>
    </source>
</evidence>
<evidence type="ECO:0000256" key="8">
    <source>
        <dbReference type="ARBA" id="ARBA00047326"/>
    </source>
</evidence>
<dbReference type="SFLD" id="SFLDF00271">
    <property type="entry name" value="lipoyl_synthase"/>
    <property type="match status" value="1"/>
</dbReference>
<proteinExistence type="inferred from homology"/>
<protein>
    <recommendedName>
        <fullName evidence="9">Lipoyl synthase</fullName>
        <ecNumber evidence="9">2.8.1.8</ecNumber>
    </recommendedName>
    <alternativeName>
        <fullName evidence="9">Lip-syn</fullName>
        <shortName evidence="9">LS</shortName>
    </alternativeName>
    <alternativeName>
        <fullName evidence="9">Lipoate synthase</fullName>
    </alternativeName>
    <alternativeName>
        <fullName evidence="9">Lipoic acid synthase</fullName>
    </alternativeName>
    <alternativeName>
        <fullName evidence="9">Sulfur insertion protein LipA</fullName>
    </alternativeName>
</protein>
<evidence type="ECO:0000256" key="1">
    <source>
        <dbReference type="ARBA" id="ARBA00022485"/>
    </source>
</evidence>
<evidence type="ECO:0000313" key="12">
    <source>
        <dbReference type="Proteomes" id="UP000220251"/>
    </source>
</evidence>
<dbReference type="EC" id="2.8.1.8" evidence="9"/>
<comment type="similarity">
    <text evidence="9">Belongs to the radical SAM superfamily. Lipoyl synthase family.</text>
</comment>
<dbReference type="GO" id="GO:0051539">
    <property type="term" value="F:4 iron, 4 sulfur cluster binding"/>
    <property type="evidence" value="ECO:0007669"/>
    <property type="project" value="UniProtKB-UniRule"/>
</dbReference>
<keyword evidence="3 9" id="KW-0808">Transferase</keyword>
<feature type="binding site" evidence="9">
    <location>
        <position position="98"/>
    </location>
    <ligand>
        <name>[4Fe-4S] cluster</name>
        <dbReference type="ChEBI" id="CHEBI:49883"/>
        <label>2</label>
        <note>4Fe-4S-S-AdoMet</note>
    </ligand>
</feature>
<dbReference type="NCBIfam" id="TIGR00510">
    <property type="entry name" value="lipA"/>
    <property type="match status" value="1"/>
</dbReference>
<feature type="binding site" evidence="9">
    <location>
        <position position="70"/>
    </location>
    <ligand>
        <name>[4Fe-4S] cluster</name>
        <dbReference type="ChEBI" id="CHEBI:49883"/>
        <label>1</label>
    </ligand>
</feature>
<dbReference type="SMART" id="SM00729">
    <property type="entry name" value="Elp3"/>
    <property type="match status" value="1"/>
</dbReference>
<keyword evidence="12" id="KW-1185">Reference proteome</keyword>
<gene>
    <name evidence="9 11" type="primary">lipA</name>
    <name evidence="11" type="ORF">ELAC_0016</name>
</gene>
<dbReference type="CDD" id="cd01335">
    <property type="entry name" value="Radical_SAM"/>
    <property type="match status" value="1"/>
</dbReference>
<dbReference type="EMBL" id="CWGJ01000001">
    <property type="protein sequence ID" value="CRX37380.1"/>
    <property type="molecule type" value="Genomic_DNA"/>
</dbReference>
<dbReference type="AlphaFoldDB" id="A0A0H5E2G6"/>
<dbReference type="GO" id="GO:0009249">
    <property type="term" value="P:protein lipoylation"/>
    <property type="evidence" value="ECO:0007669"/>
    <property type="project" value="UniProtKB-UniRule"/>
</dbReference>
<dbReference type="GO" id="GO:0016992">
    <property type="term" value="F:lipoate synthase activity"/>
    <property type="evidence" value="ECO:0007669"/>
    <property type="project" value="UniProtKB-UniRule"/>
</dbReference>
<dbReference type="InterPro" id="IPR006638">
    <property type="entry name" value="Elp3/MiaA/NifB-like_rSAM"/>
</dbReference>
<evidence type="ECO:0000259" key="10">
    <source>
        <dbReference type="PROSITE" id="PS51918"/>
    </source>
</evidence>
<feature type="domain" description="Radical SAM core" evidence="10">
    <location>
        <begin position="77"/>
        <end position="298"/>
    </location>
</feature>
<organism evidence="11 12">
    <name type="scientific">Estrella lausannensis</name>
    <dbReference type="NCBI Taxonomy" id="483423"/>
    <lineage>
        <taxon>Bacteria</taxon>
        <taxon>Pseudomonadati</taxon>
        <taxon>Chlamydiota</taxon>
        <taxon>Chlamydiia</taxon>
        <taxon>Parachlamydiales</taxon>
        <taxon>Candidatus Criblamydiaceae</taxon>
        <taxon>Estrella</taxon>
    </lineage>
</organism>
<evidence type="ECO:0000256" key="7">
    <source>
        <dbReference type="ARBA" id="ARBA00023014"/>
    </source>
</evidence>
<feature type="binding site" evidence="9">
    <location>
        <position position="309"/>
    </location>
    <ligand>
        <name>[4Fe-4S] cluster</name>
        <dbReference type="ChEBI" id="CHEBI:49883"/>
        <label>1</label>
    </ligand>
</feature>
<comment type="subcellular location">
    <subcellularLocation>
        <location evidence="9">Cytoplasm</location>
    </subcellularLocation>
</comment>
<dbReference type="HAMAP" id="MF_00206">
    <property type="entry name" value="Lipoyl_synth"/>
    <property type="match status" value="1"/>
</dbReference>
<feature type="binding site" evidence="9">
    <location>
        <position position="65"/>
    </location>
    <ligand>
        <name>[4Fe-4S] cluster</name>
        <dbReference type="ChEBI" id="CHEBI:49883"/>
        <label>1</label>
    </ligand>
</feature>
<keyword evidence="1 9" id="KW-0004">4Fe-4S</keyword>
<dbReference type="RefSeq" id="WP_098037239.1">
    <property type="nucleotide sequence ID" value="NZ_CWGJ01000001.1"/>
</dbReference>
<evidence type="ECO:0000256" key="3">
    <source>
        <dbReference type="ARBA" id="ARBA00022679"/>
    </source>
</evidence>
<dbReference type="NCBIfam" id="NF004019">
    <property type="entry name" value="PRK05481.1"/>
    <property type="match status" value="1"/>
</dbReference>
<keyword evidence="6 9" id="KW-0408">Iron</keyword>
<name>A0A0H5E2G6_9BACT</name>
<dbReference type="PANTHER" id="PTHR10949:SF0">
    <property type="entry name" value="LIPOYL SYNTHASE, MITOCHONDRIAL"/>
    <property type="match status" value="1"/>
</dbReference>
<comment type="pathway">
    <text evidence="9">Protein modification; protein lipoylation via endogenous pathway; protein N(6)-(lipoyl)lysine from octanoyl-[acyl-carrier-protein]: step 2/2.</text>
</comment>
<evidence type="ECO:0000256" key="4">
    <source>
        <dbReference type="ARBA" id="ARBA00022691"/>
    </source>
</evidence>
<dbReference type="Gene3D" id="3.20.20.70">
    <property type="entry name" value="Aldolase class I"/>
    <property type="match status" value="1"/>
</dbReference>
<accession>A0A0H5E2G6</accession>
<comment type="function">
    <text evidence="9">Catalyzes the radical-mediated insertion of two sulfur atoms into the C-6 and C-8 positions of the octanoyl moiety bound to the lipoyl domains of lipoate-dependent enzymes, thereby converting the octanoylated domains into lipoylated derivatives.</text>
</comment>
<keyword evidence="5 9" id="KW-0479">Metal-binding</keyword>
<dbReference type="InterPro" id="IPR058240">
    <property type="entry name" value="rSAM_sf"/>
</dbReference>
<dbReference type="PROSITE" id="PS51918">
    <property type="entry name" value="RADICAL_SAM"/>
    <property type="match status" value="1"/>
</dbReference>
<dbReference type="SUPFAM" id="SSF102114">
    <property type="entry name" value="Radical SAM enzymes"/>
    <property type="match status" value="1"/>
</dbReference>
<keyword evidence="4 9" id="KW-0949">S-adenosyl-L-methionine</keyword>
<feature type="binding site" evidence="9">
    <location>
        <position position="91"/>
    </location>
    <ligand>
        <name>[4Fe-4S] cluster</name>
        <dbReference type="ChEBI" id="CHEBI:49883"/>
        <label>2</label>
        <note>4Fe-4S-S-AdoMet</note>
    </ligand>
</feature>
<dbReference type="InterPro" id="IPR007197">
    <property type="entry name" value="rSAM"/>
</dbReference>
<feature type="binding site" evidence="9">
    <location>
        <position position="95"/>
    </location>
    <ligand>
        <name>[4Fe-4S] cluster</name>
        <dbReference type="ChEBI" id="CHEBI:49883"/>
        <label>2</label>
        <note>4Fe-4S-S-AdoMet</note>
    </ligand>
</feature>
<dbReference type="UniPathway" id="UPA00538">
    <property type="reaction ID" value="UER00593"/>
</dbReference>
<dbReference type="InterPro" id="IPR003698">
    <property type="entry name" value="Lipoyl_synth"/>
</dbReference>
<comment type="catalytic activity">
    <reaction evidence="8 9">
        <text>[[Fe-S] cluster scaffold protein carrying a second [4Fe-4S](2+) cluster] + N(6)-octanoyl-L-lysyl-[protein] + 2 oxidized [2Fe-2S]-[ferredoxin] + 2 S-adenosyl-L-methionine + 4 H(+) = [[Fe-S] cluster scaffold protein] + N(6)-[(R)-dihydrolipoyl]-L-lysyl-[protein] + 4 Fe(3+) + 2 hydrogen sulfide + 2 5'-deoxyadenosine + 2 L-methionine + 2 reduced [2Fe-2S]-[ferredoxin]</text>
        <dbReference type="Rhea" id="RHEA:16585"/>
        <dbReference type="Rhea" id="RHEA-COMP:9928"/>
        <dbReference type="Rhea" id="RHEA-COMP:10000"/>
        <dbReference type="Rhea" id="RHEA-COMP:10001"/>
        <dbReference type="Rhea" id="RHEA-COMP:10475"/>
        <dbReference type="Rhea" id="RHEA-COMP:14568"/>
        <dbReference type="Rhea" id="RHEA-COMP:14569"/>
        <dbReference type="ChEBI" id="CHEBI:15378"/>
        <dbReference type="ChEBI" id="CHEBI:17319"/>
        <dbReference type="ChEBI" id="CHEBI:29034"/>
        <dbReference type="ChEBI" id="CHEBI:29919"/>
        <dbReference type="ChEBI" id="CHEBI:33722"/>
        <dbReference type="ChEBI" id="CHEBI:33737"/>
        <dbReference type="ChEBI" id="CHEBI:33738"/>
        <dbReference type="ChEBI" id="CHEBI:57844"/>
        <dbReference type="ChEBI" id="CHEBI:59789"/>
        <dbReference type="ChEBI" id="CHEBI:78809"/>
        <dbReference type="ChEBI" id="CHEBI:83100"/>
        <dbReference type="EC" id="2.8.1.8"/>
    </reaction>
</comment>
<comment type="cofactor">
    <cofactor evidence="9">
        <name>[4Fe-4S] cluster</name>
        <dbReference type="ChEBI" id="CHEBI:49883"/>
    </cofactor>
    <text evidence="9">Binds 2 [4Fe-4S] clusters per subunit. One cluster is coordinated with 3 cysteines and an exchangeable S-adenosyl-L-methionine.</text>
</comment>
<keyword evidence="7 9" id="KW-0411">Iron-sulfur</keyword>
<feature type="binding site" evidence="9">
    <location>
        <position position="76"/>
    </location>
    <ligand>
        <name>[4Fe-4S] cluster</name>
        <dbReference type="ChEBI" id="CHEBI:49883"/>
        <label>1</label>
    </ligand>
</feature>
<reference evidence="12" key="1">
    <citation type="submission" date="2015-06" db="EMBL/GenBank/DDBJ databases">
        <authorList>
            <person name="Bertelli C."/>
        </authorList>
    </citation>
    <scope>NUCLEOTIDE SEQUENCE [LARGE SCALE GENOMIC DNA]</scope>
    <source>
        <strain evidence="12">CRIB-30</strain>
    </source>
</reference>
<dbReference type="SFLD" id="SFLDG01058">
    <property type="entry name" value="lipoyl_synthase_like"/>
    <property type="match status" value="1"/>
</dbReference>
<evidence type="ECO:0000256" key="5">
    <source>
        <dbReference type="ARBA" id="ARBA00022723"/>
    </source>
</evidence>
<sequence>MDNKLTFLGQRKQNKLNILPENPERPVEDKPLGRFPSWLHRKLPRGGDLFKTGSLLEKSRLSTVCEEAKCPNLFECWSKKTATFLIMGKECTRACGFCDIDFSKTPKSLEADEPDRIVESVKALSLKHVVITMVARDDLSDQGASHIVKVVEALRKDAPECTIELLTSDFNGDMAALETTLNAGPDIFNHNIETVRRLSPRVRHRATYERTLLVLSHAKKAAARLGKQIFIKSGIMVGLGEDDHEVLETLKDLKEAEVDIVTIGQYLQASQKKLLVKRFVTPEQFKEYESTGLKMGIPYIFSGPFVRSSYNAESVMKAVKDNTRKGNEGR</sequence>
<dbReference type="GO" id="GO:0046872">
    <property type="term" value="F:metal ion binding"/>
    <property type="evidence" value="ECO:0007669"/>
    <property type="project" value="UniProtKB-KW"/>
</dbReference>
<dbReference type="Proteomes" id="UP000220251">
    <property type="component" value="Unassembled WGS sequence"/>
</dbReference>
<evidence type="ECO:0000256" key="2">
    <source>
        <dbReference type="ARBA" id="ARBA00022490"/>
    </source>
</evidence>
<dbReference type="SFLD" id="SFLDS00029">
    <property type="entry name" value="Radical_SAM"/>
    <property type="match status" value="1"/>
</dbReference>
<dbReference type="InterPro" id="IPR013785">
    <property type="entry name" value="Aldolase_TIM"/>
</dbReference>
<evidence type="ECO:0000313" key="11">
    <source>
        <dbReference type="EMBL" id="CRX37380.1"/>
    </source>
</evidence>
<dbReference type="PANTHER" id="PTHR10949">
    <property type="entry name" value="LIPOYL SYNTHASE"/>
    <property type="match status" value="1"/>
</dbReference>
<dbReference type="PIRSF" id="PIRSF005963">
    <property type="entry name" value="Lipoyl_synth"/>
    <property type="match status" value="1"/>
</dbReference>
<keyword evidence="2 9" id="KW-0963">Cytoplasm</keyword>
<dbReference type="NCBIfam" id="NF009544">
    <property type="entry name" value="PRK12928.1"/>
    <property type="match status" value="1"/>
</dbReference>
<evidence type="ECO:0000256" key="9">
    <source>
        <dbReference type="HAMAP-Rule" id="MF_00206"/>
    </source>
</evidence>
<dbReference type="FunFam" id="3.20.20.70:FF:000186">
    <property type="entry name" value="Lipoyl synthase"/>
    <property type="match status" value="1"/>
</dbReference>
<dbReference type="GO" id="GO:0005737">
    <property type="term" value="C:cytoplasm"/>
    <property type="evidence" value="ECO:0007669"/>
    <property type="project" value="UniProtKB-SubCell"/>
</dbReference>
<dbReference type="OrthoDB" id="9787898at2"/>
<dbReference type="Pfam" id="PF04055">
    <property type="entry name" value="Radical_SAM"/>
    <property type="match status" value="1"/>
</dbReference>